<reference evidence="2 3" key="1">
    <citation type="journal article" date="2011" name="J. Bacteriol.">
        <title>Genome sequence of 'Pedosphaera parvula' Ellin514, an aerobic Verrucomicrobial isolate from pasture soil.</title>
        <authorList>
            <person name="Kant R."/>
            <person name="van Passel M.W."/>
            <person name="Sangwan P."/>
            <person name="Palva A."/>
            <person name="Lucas S."/>
            <person name="Copeland A."/>
            <person name="Lapidus A."/>
            <person name="Glavina Del Rio T."/>
            <person name="Dalin E."/>
            <person name="Tice H."/>
            <person name="Bruce D."/>
            <person name="Goodwin L."/>
            <person name="Pitluck S."/>
            <person name="Chertkov O."/>
            <person name="Larimer F.W."/>
            <person name="Land M.L."/>
            <person name="Hauser L."/>
            <person name="Brettin T.S."/>
            <person name="Detter J.C."/>
            <person name="Han S."/>
            <person name="de Vos W.M."/>
            <person name="Janssen P.H."/>
            <person name="Smidt H."/>
        </authorList>
    </citation>
    <scope>NUCLEOTIDE SEQUENCE [LARGE SCALE GENOMIC DNA]</scope>
    <source>
        <strain evidence="2 3">Ellin514</strain>
    </source>
</reference>
<dbReference type="Proteomes" id="UP000003688">
    <property type="component" value="Unassembled WGS sequence"/>
</dbReference>
<evidence type="ECO:0000313" key="2">
    <source>
        <dbReference type="EMBL" id="EEF60345.1"/>
    </source>
</evidence>
<organism evidence="2 3">
    <name type="scientific">Pedosphaera parvula (strain Ellin514)</name>
    <dbReference type="NCBI Taxonomy" id="320771"/>
    <lineage>
        <taxon>Bacteria</taxon>
        <taxon>Pseudomonadati</taxon>
        <taxon>Verrucomicrobiota</taxon>
        <taxon>Pedosphaerae</taxon>
        <taxon>Pedosphaerales</taxon>
        <taxon>Pedosphaeraceae</taxon>
        <taxon>Pedosphaera</taxon>
    </lineage>
</organism>
<comment type="caution">
    <text evidence="2">The sequence shown here is derived from an EMBL/GenBank/DDBJ whole genome shotgun (WGS) entry which is preliminary data.</text>
</comment>
<feature type="domain" description="SEFIR" evidence="1">
    <location>
        <begin position="2"/>
        <end position="142"/>
    </location>
</feature>
<dbReference type="Pfam" id="PF08357">
    <property type="entry name" value="SEFIR"/>
    <property type="match status" value="1"/>
</dbReference>
<name>B9XI84_PEDPL</name>
<evidence type="ECO:0000259" key="1">
    <source>
        <dbReference type="PROSITE" id="PS51534"/>
    </source>
</evidence>
<dbReference type="Gene3D" id="3.40.50.11530">
    <property type="match status" value="1"/>
</dbReference>
<dbReference type="OrthoDB" id="568425at2"/>
<dbReference type="SUPFAM" id="SSF52540">
    <property type="entry name" value="P-loop containing nucleoside triphosphate hydrolases"/>
    <property type="match status" value="1"/>
</dbReference>
<dbReference type="RefSeq" id="WP_007415528.1">
    <property type="nucleotide sequence ID" value="NZ_ABOX02000017.1"/>
</dbReference>
<accession>B9XI84</accession>
<protein>
    <submittedName>
        <fullName evidence="2">SEFIR domain protein</fullName>
    </submittedName>
</protein>
<evidence type="ECO:0000313" key="3">
    <source>
        <dbReference type="Proteomes" id="UP000003688"/>
    </source>
</evidence>
<dbReference type="AlphaFoldDB" id="B9XI84"/>
<dbReference type="EMBL" id="ABOX02000017">
    <property type="protein sequence ID" value="EEF60345.1"/>
    <property type="molecule type" value="Genomic_DNA"/>
</dbReference>
<dbReference type="Gene3D" id="3.40.50.300">
    <property type="entry name" value="P-loop containing nucleotide triphosphate hydrolases"/>
    <property type="match status" value="1"/>
</dbReference>
<gene>
    <name evidence="2" type="ORF">Cflav_PD3315</name>
</gene>
<dbReference type="SUPFAM" id="SSF48452">
    <property type="entry name" value="TPR-like"/>
    <property type="match status" value="1"/>
</dbReference>
<sequence length="972" mass="109755">MTIKAFISYSHDSPAHCQRVLALSTALRRDHGIDVELDQYHNEEIVDWPRWCKEQMSPERSDYVLCVCTAEYYRRIEGHERPEKGKGVYWEGSLMDDELYDAKGNRRFIPVFFDDEPDSSVPKILRGWTHCRLRNFALEDSGFEHLFRIITRQPSVPKPPLGTVPVLPPKPPAQPQPIPQTAAPIQIFPTHLRHGAEELFGRDEELKRLDDTWNNPKINVATFVAFGGVGKTSLIFEWMNRLISDAGRGAKRIFDWSFYSQGTREQGVSGDVFIAKALEAFGDPEMARSNASPWDKGARLAHLVAQERTLLVLDGLEPLQYPPGPMGGKLKDPAVEMLLKGLARNSPGLCIVTTRETVTDLLPFRSTTAPEWKLEHLSKDAGDALLEKLGVKGTTAERQQLSCDVNGHALTLNILGNYLVRAHGGDIRRRAQVRFEKADANIQNGHAFKAMAAYETWLSSGGEVGLRQLAVLRALSLFDRPAENRLLEVLRQRPGIAHLTKPLIDLDEEDWNLTLSSLKDAGLVFIQSDKSTVDTHPLIREYFAATIRQKNLVGWRAAHRLLYVHLRDTTEDKSQPSVEDLQPLYQAVVHGCQAGQARAACDEVYAARIARGRDHYSMMKLGTIGADLAVVSYFFDKLWSQPAGDFTEVAQAWLYSQASFQLRALGRLTEALDPMRAGLQMRIKQEDWVNAARCAINVSELEMCFGDIMGAMRDSKQSVNFANRSKNSFQIIRSSTSWANAVHQSGNQATALTLFKEAEDMQAKRQPKYPLLYSLSSFEYCDLLHVDAERVAWKIITNGTQKTTLQLIGRCREVEERSQRILTWRAPNDSLLDIALDHLTFGRASLYRAALENSATSKLESGFIVPHQHLSTAVDCLRRAGQQHHLPSGLLSRSLLRFLENDAEGARADLEEAWEIAERGPMRLHMADIHLHRARLFRDKTSLIEARKLIEQCGYWRRKEELEDAEEAAKNW</sequence>
<dbReference type="STRING" id="320771.Cflav_PD3315"/>
<dbReference type="InterPro" id="IPR011990">
    <property type="entry name" value="TPR-like_helical_dom_sf"/>
</dbReference>
<dbReference type="PROSITE" id="PS51534">
    <property type="entry name" value="SEFIR"/>
    <property type="match status" value="1"/>
</dbReference>
<proteinExistence type="predicted"/>
<dbReference type="InterPro" id="IPR013568">
    <property type="entry name" value="SEFIR_dom"/>
</dbReference>
<keyword evidence="3" id="KW-1185">Reference proteome</keyword>
<dbReference type="InterPro" id="IPR027417">
    <property type="entry name" value="P-loop_NTPase"/>
</dbReference>